<feature type="compositionally biased region" description="Basic and acidic residues" evidence="2">
    <location>
        <begin position="422"/>
        <end position="432"/>
    </location>
</feature>
<evidence type="ECO:0000313" key="4">
    <source>
        <dbReference type="Proteomes" id="UP000245884"/>
    </source>
</evidence>
<evidence type="ECO:0000313" key="3">
    <source>
        <dbReference type="EMBL" id="PWN30540.1"/>
    </source>
</evidence>
<evidence type="ECO:0000256" key="2">
    <source>
        <dbReference type="SAM" id="MobiDB-lite"/>
    </source>
</evidence>
<feature type="coiled-coil region" evidence="1">
    <location>
        <begin position="313"/>
        <end position="340"/>
    </location>
</feature>
<dbReference type="RefSeq" id="XP_025365152.1">
    <property type="nucleotide sequence ID" value="XM_025503665.1"/>
</dbReference>
<feature type="compositionally biased region" description="Acidic residues" evidence="2">
    <location>
        <begin position="511"/>
        <end position="527"/>
    </location>
</feature>
<dbReference type="STRING" id="1569628.A0A316UZ13"/>
<feature type="compositionally biased region" description="Polar residues" evidence="2">
    <location>
        <begin position="651"/>
        <end position="661"/>
    </location>
</feature>
<feature type="compositionally biased region" description="Gly residues" evidence="2">
    <location>
        <begin position="631"/>
        <end position="647"/>
    </location>
</feature>
<proteinExistence type="predicted"/>
<feature type="compositionally biased region" description="Low complexity" evidence="2">
    <location>
        <begin position="610"/>
        <end position="630"/>
    </location>
</feature>
<feature type="compositionally biased region" description="Low complexity" evidence="2">
    <location>
        <begin position="685"/>
        <end position="695"/>
    </location>
</feature>
<feature type="region of interest" description="Disordered" evidence="2">
    <location>
        <begin position="29"/>
        <end position="118"/>
    </location>
</feature>
<keyword evidence="4" id="KW-1185">Reference proteome</keyword>
<feature type="compositionally biased region" description="Low complexity" evidence="2">
    <location>
        <begin position="29"/>
        <end position="42"/>
    </location>
</feature>
<feature type="compositionally biased region" description="Low complexity" evidence="2">
    <location>
        <begin position="82"/>
        <end position="106"/>
    </location>
</feature>
<accession>A0A316UZ13</accession>
<feature type="compositionally biased region" description="Basic and acidic residues" evidence="2">
    <location>
        <begin position="244"/>
        <end position="255"/>
    </location>
</feature>
<feature type="compositionally biased region" description="Polar residues" evidence="2">
    <location>
        <begin position="713"/>
        <end position="729"/>
    </location>
</feature>
<dbReference type="EMBL" id="KZ819662">
    <property type="protein sequence ID" value="PWN30540.1"/>
    <property type="molecule type" value="Genomic_DNA"/>
</dbReference>
<feature type="compositionally biased region" description="Low complexity" evidence="2">
    <location>
        <begin position="358"/>
        <end position="374"/>
    </location>
</feature>
<organism evidence="3 4">
    <name type="scientific">Jaminaea rosea</name>
    <dbReference type="NCBI Taxonomy" id="1569628"/>
    <lineage>
        <taxon>Eukaryota</taxon>
        <taxon>Fungi</taxon>
        <taxon>Dikarya</taxon>
        <taxon>Basidiomycota</taxon>
        <taxon>Ustilaginomycotina</taxon>
        <taxon>Exobasidiomycetes</taxon>
        <taxon>Microstromatales</taxon>
        <taxon>Microstromatales incertae sedis</taxon>
        <taxon>Jaminaea</taxon>
    </lineage>
</organism>
<feature type="region of interest" description="Disordered" evidence="2">
    <location>
        <begin position="1"/>
        <end position="20"/>
    </location>
</feature>
<gene>
    <name evidence="3" type="ORF">BDZ90DRAFT_16846</name>
</gene>
<feature type="compositionally biased region" description="Polar residues" evidence="2">
    <location>
        <begin position="382"/>
        <end position="396"/>
    </location>
</feature>
<dbReference type="GeneID" id="37025488"/>
<sequence length="877" mass="90892">MDLDQEQSSGAAPAATAAIDHSDSADLAAVMPWSSPAPSASANVGQGSSGEIPADRMYGKPSMTRTSPPVVESVQPPPSAPAQPIDAPIASSSSSPLALNSSISAAGDSRKEARGKRVLPARLRRVSALLGGDGLDEVNGTSGRESTPLHRSLPDSTIIVISSRNQDAVQAFDAPLDEEGLDSLSFFQDPKMVMACREKALIETPDFKLRDDASQMGKTRGGALRSEVSEDTSDAAYERRHRRPDNLEKKQRRMEKERLIKDRQRLRDRIEQLKTADPRMLMPIIAARESQLPASSTAGNSFRGAEAAIGLGKQNMSVEAANNLNKIEQLRKELIAETKETLARYDAVLSLAVPVAESPAPGSSSGTASSGSTARNKANKAGSPSVSHKTRLSSSGTAATPPPRKPRAVSNAASPDSSESEVIIRAEKEHRNIHARTSGGRFAPRSAVIDPNDPEGGYKPARKPRPSELVKKAQKEAERQARAAGLLPPKKRNSSKGKAKAKIKSAASPETEGDEESEEAQETDPEVLEARAMNRTGPSLAELEAAERRPKRVRLLIGQRNKGEGSSGSSSGAEGDEDAQATAAAANEPIAPRFTAPGALSLEQAQKMMAAAMAAARGGPSSSPAAAAPGGDEGAAGGSSNGTGAPAGFGQPSSGESSTGATVAATPDESGGSGSHEAVGQPTIAASAATAASESKSAREPDVGGTAGPANGSPGSAEQSKPSTTSASTLPVDPPGSSSTPTSTSSSPIKTPLAPRRTSNRVRGAFGEKLSQRAFQQEDFEFVLVREGVVSNDADEAVAKTEATTSGDQEAKVGAAREEVTGSKMELDVRQVPAHQQQPTREREVQDAMDLDDFLVSEGVKPGAANMETGASSLPGQ</sequence>
<keyword evidence="1" id="KW-0175">Coiled coil</keyword>
<feature type="region of interest" description="Disordered" evidence="2">
    <location>
        <begin position="356"/>
        <end position="765"/>
    </location>
</feature>
<feature type="compositionally biased region" description="Basic residues" evidence="2">
    <location>
        <begin position="489"/>
        <end position="503"/>
    </location>
</feature>
<feature type="compositionally biased region" description="Polar residues" evidence="2">
    <location>
        <begin position="1"/>
        <end position="10"/>
    </location>
</feature>
<feature type="region of interest" description="Disordered" evidence="2">
    <location>
        <begin position="132"/>
        <end position="151"/>
    </location>
</feature>
<dbReference type="AlphaFoldDB" id="A0A316UZ13"/>
<evidence type="ECO:0000256" key="1">
    <source>
        <dbReference type="SAM" id="Coils"/>
    </source>
</evidence>
<reference evidence="3 4" key="1">
    <citation type="journal article" date="2018" name="Mol. Biol. Evol.">
        <title>Broad Genomic Sampling Reveals a Smut Pathogenic Ancestry of the Fungal Clade Ustilaginomycotina.</title>
        <authorList>
            <person name="Kijpornyongpan T."/>
            <person name="Mondo S.J."/>
            <person name="Barry K."/>
            <person name="Sandor L."/>
            <person name="Lee J."/>
            <person name="Lipzen A."/>
            <person name="Pangilinan J."/>
            <person name="LaButti K."/>
            <person name="Hainaut M."/>
            <person name="Henrissat B."/>
            <person name="Grigoriev I.V."/>
            <person name="Spatafora J.W."/>
            <person name="Aime M.C."/>
        </authorList>
    </citation>
    <scope>NUCLEOTIDE SEQUENCE [LARGE SCALE GENOMIC DNA]</scope>
    <source>
        <strain evidence="3 4">MCA 5214</strain>
    </source>
</reference>
<dbReference type="OrthoDB" id="2555515at2759"/>
<feature type="compositionally biased region" description="Basic and acidic residues" evidence="2">
    <location>
        <begin position="465"/>
        <end position="481"/>
    </location>
</feature>
<evidence type="ECO:0008006" key="5">
    <source>
        <dbReference type="Google" id="ProtNLM"/>
    </source>
</evidence>
<protein>
    <recommendedName>
        <fullName evidence="5">Something about silencing protein 4 domain-containing protein</fullName>
    </recommendedName>
</protein>
<feature type="region of interest" description="Disordered" evidence="2">
    <location>
        <begin position="212"/>
        <end position="255"/>
    </location>
</feature>
<name>A0A316UZ13_9BASI</name>
<dbReference type="Proteomes" id="UP000245884">
    <property type="component" value="Unassembled WGS sequence"/>
</dbReference>
<feature type="compositionally biased region" description="Low complexity" evidence="2">
    <location>
        <begin position="735"/>
        <end position="748"/>
    </location>
</feature>